<evidence type="ECO:0008006" key="4">
    <source>
        <dbReference type="Google" id="ProtNLM"/>
    </source>
</evidence>
<evidence type="ECO:0000256" key="1">
    <source>
        <dbReference type="SAM" id="SignalP"/>
    </source>
</evidence>
<protein>
    <recommendedName>
        <fullName evidence="4">Type 1 periplasmic binding fold superfamily protein</fullName>
    </recommendedName>
</protein>
<proteinExistence type="predicted"/>
<sequence length="187" mass="19807">MTNHTFKTMLLWTSIASLAVFSSCSKEDDPEPLEQELITTVTLSLTKSGSSTPVSISFKDPEGDGSGTITPDTLVLEANTSYTGALTILNETLSSTAEGYNVTAEIEEEAIAHQFYYQATGAQLTVTTTDVDSNNLPLGLKSTIATTTASKGTLKITLKHKPGEKAAGDAITKGETDVEVVFPVKIQ</sequence>
<evidence type="ECO:0000313" key="2">
    <source>
        <dbReference type="EMBL" id="MDJ1484762.1"/>
    </source>
</evidence>
<dbReference type="EMBL" id="JASJOS010000016">
    <property type="protein sequence ID" value="MDJ1484762.1"/>
    <property type="molecule type" value="Genomic_DNA"/>
</dbReference>
<dbReference type="AlphaFoldDB" id="A0AAE3QSS2"/>
<evidence type="ECO:0000313" key="3">
    <source>
        <dbReference type="Proteomes" id="UP001241110"/>
    </source>
</evidence>
<dbReference type="Proteomes" id="UP001241110">
    <property type="component" value="Unassembled WGS sequence"/>
</dbReference>
<comment type="caution">
    <text evidence="2">The sequence shown here is derived from an EMBL/GenBank/DDBJ whole genome shotgun (WGS) entry which is preliminary data.</text>
</comment>
<gene>
    <name evidence="2" type="ORF">QNI16_29955</name>
</gene>
<dbReference type="PROSITE" id="PS51257">
    <property type="entry name" value="PROKAR_LIPOPROTEIN"/>
    <property type="match status" value="1"/>
</dbReference>
<keyword evidence="1" id="KW-0732">Signal</keyword>
<name>A0AAE3QSS2_9BACT</name>
<accession>A0AAE3QSS2</accession>
<reference evidence="2" key="1">
    <citation type="submission" date="2023-05" db="EMBL/GenBank/DDBJ databases">
        <authorList>
            <person name="Zhang X."/>
        </authorList>
    </citation>
    <scope>NUCLEOTIDE SEQUENCE</scope>
    <source>
        <strain evidence="2">YF14B1</strain>
    </source>
</reference>
<feature type="signal peptide" evidence="1">
    <location>
        <begin position="1"/>
        <end position="19"/>
    </location>
</feature>
<feature type="chain" id="PRO_5042155648" description="Type 1 periplasmic binding fold superfamily protein" evidence="1">
    <location>
        <begin position="20"/>
        <end position="187"/>
    </location>
</feature>
<dbReference type="RefSeq" id="WP_313986435.1">
    <property type="nucleotide sequence ID" value="NZ_JASJOS010000016.1"/>
</dbReference>
<organism evidence="2 3">
    <name type="scientific">Xanthocytophaga flava</name>
    <dbReference type="NCBI Taxonomy" id="3048013"/>
    <lineage>
        <taxon>Bacteria</taxon>
        <taxon>Pseudomonadati</taxon>
        <taxon>Bacteroidota</taxon>
        <taxon>Cytophagia</taxon>
        <taxon>Cytophagales</taxon>
        <taxon>Rhodocytophagaceae</taxon>
        <taxon>Xanthocytophaga</taxon>
    </lineage>
</organism>